<name>A0A8H4IMX8_9PEZI</name>
<keyword evidence="4" id="KW-1185">Reference proteome</keyword>
<evidence type="ECO:0000256" key="1">
    <source>
        <dbReference type="SAM" id="SignalP"/>
    </source>
</evidence>
<accession>A0A8H4IMX8</accession>
<dbReference type="OrthoDB" id="2107166at2759"/>
<dbReference type="AlphaFoldDB" id="A0A8H4IMX8"/>
<feature type="domain" description="LysM" evidence="2">
    <location>
        <begin position="119"/>
        <end position="166"/>
    </location>
</feature>
<dbReference type="Gene3D" id="3.10.350.10">
    <property type="entry name" value="LysM domain"/>
    <property type="match status" value="2"/>
</dbReference>
<comment type="caution">
    <text evidence="3">The sequence shown here is derived from an EMBL/GenBank/DDBJ whole genome shotgun (WGS) entry which is preliminary data.</text>
</comment>
<organism evidence="3 4">
    <name type="scientific">Botryosphaeria dothidea</name>
    <dbReference type="NCBI Taxonomy" id="55169"/>
    <lineage>
        <taxon>Eukaryota</taxon>
        <taxon>Fungi</taxon>
        <taxon>Dikarya</taxon>
        <taxon>Ascomycota</taxon>
        <taxon>Pezizomycotina</taxon>
        <taxon>Dothideomycetes</taxon>
        <taxon>Dothideomycetes incertae sedis</taxon>
        <taxon>Botryosphaeriales</taxon>
        <taxon>Botryosphaeriaceae</taxon>
        <taxon>Botryosphaeria</taxon>
    </lineage>
</organism>
<dbReference type="EMBL" id="WWBZ02000051">
    <property type="protein sequence ID" value="KAF4303764.1"/>
    <property type="molecule type" value="Genomic_DNA"/>
</dbReference>
<dbReference type="SMART" id="SM00257">
    <property type="entry name" value="LysM"/>
    <property type="match status" value="3"/>
</dbReference>
<dbReference type="Pfam" id="PF01476">
    <property type="entry name" value="LysM"/>
    <property type="match status" value="3"/>
</dbReference>
<feature type="domain" description="LysM" evidence="2">
    <location>
        <begin position="46"/>
        <end position="90"/>
    </location>
</feature>
<dbReference type="CDD" id="cd00118">
    <property type="entry name" value="LysM"/>
    <property type="match status" value="2"/>
</dbReference>
<sequence>MFSVPIIGATLALIGSVAASPYAYHGIASRQTQLCNGTIILNTTSTTYTVQPDDTLIGIANAFNRGVCDIARANAIADVDVLFADQVLAIPPQVCNPDNTTCLIDTTPPTATCIAGGPGFYTVVSGDTLTRIAEDKFNITLQSLIAANTANIPDPDLIEVGQLVNVPVCPETQCFIQPYVYRNSSLVQLAHDYETTVGQILSLNANFNGTGVPTAGQNITLPSRCGAYPAYPSKK</sequence>
<feature type="chain" id="PRO_5034238542" evidence="1">
    <location>
        <begin position="20"/>
        <end position="235"/>
    </location>
</feature>
<proteinExistence type="predicted"/>
<reference evidence="3" key="1">
    <citation type="submission" date="2020-04" db="EMBL/GenBank/DDBJ databases">
        <title>Genome Assembly and Annotation of Botryosphaeria dothidea sdau 11-99, a Latent Pathogen of Apple Fruit Ring Rot in China.</title>
        <authorList>
            <person name="Yu C."/>
            <person name="Diao Y."/>
            <person name="Lu Q."/>
            <person name="Zhao J."/>
            <person name="Cui S."/>
            <person name="Peng C."/>
            <person name="He B."/>
            <person name="Liu H."/>
        </authorList>
    </citation>
    <scope>NUCLEOTIDE SEQUENCE [LARGE SCALE GENOMIC DNA]</scope>
    <source>
        <strain evidence="3">Sdau11-99</strain>
    </source>
</reference>
<dbReference type="SUPFAM" id="SSF54106">
    <property type="entry name" value="LysM domain"/>
    <property type="match status" value="2"/>
</dbReference>
<evidence type="ECO:0000313" key="3">
    <source>
        <dbReference type="EMBL" id="KAF4303764.1"/>
    </source>
</evidence>
<dbReference type="PROSITE" id="PS51782">
    <property type="entry name" value="LYSM"/>
    <property type="match status" value="2"/>
</dbReference>
<dbReference type="Proteomes" id="UP000572817">
    <property type="component" value="Unassembled WGS sequence"/>
</dbReference>
<protein>
    <submittedName>
        <fullName evidence="3">Peptidoglycan-binding Lysin subgroup</fullName>
    </submittedName>
</protein>
<dbReference type="InterPro" id="IPR036779">
    <property type="entry name" value="LysM_dom_sf"/>
</dbReference>
<feature type="signal peptide" evidence="1">
    <location>
        <begin position="1"/>
        <end position="19"/>
    </location>
</feature>
<dbReference type="InterPro" id="IPR018392">
    <property type="entry name" value="LysM"/>
</dbReference>
<dbReference type="PANTHER" id="PTHR33734:SF22">
    <property type="entry name" value="MEMBRANE-BOUND LYTIC MUREIN TRANSGLYCOSYLASE D"/>
    <property type="match status" value="1"/>
</dbReference>
<evidence type="ECO:0000313" key="4">
    <source>
        <dbReference type="Proteomes" id="UP000572817"/>
    </source>
</evidence>
<evidence type="ECO:0000259" key="2">
    <source>
        <dbReference type="PROSITE" id="PS51782"/>
    </source>
</evidence>
<dbReference type="PANTHER" id="PTHR33734">
    <property type="entry name" value="LYSM DOMAIN-CONTAINING GPI-ANCHORED PROTEIN 2"/>
    <property type="match status" value="1"/>
</dbReference>
<keyword evidence="1" id="KW-0732">Signal</keyword>
<gene>
    <name evidence="3" type="ORF">GTA08_BOTSDO08100</name>
</gene>